<feature type="transmembrane region" description="Helical" evidence="1">
    <location>
        <begin position="316"/>
        <end position="341"/>
    </location>
</feature>
<keyword evidence="2" id="KW-0732">Signal</keyword>
<organism evidence="3 4">
    <name type="scientific">Parastrongyloides trichosuri</name>
    <name type="common">Possum-specific nematode worm</name>
    <dbReference type="NCBI Taxonomy" id="131310"/>
    <lineage>
        <taxon>Eukaryota</taxon>
        <taxon>Metazoa</taxon>
        <taxon>Ecdysozoa</taxon>
        <taxon>Nematoda</taxon>
        <taxon>Chromadorea</taxon>
        <taxon>Rhabditida</taxon>
        <taxon>Tylenchina</taxon>
        <taxon>Panagrolaimomorpha</taxon>
        <taxon>Strongyloidoidea</taxon>
        <taxon>Strongyloididae</taxon>
        <taxon>Parastrongyloides</taxon>
    </lineage>
</organism>
<feature type="chain" id="PRO_5005892269" evidence="2">
    <location>
        <begin position="20"/>
        <end position="343"/>
    </location>
</feature>
<evidence type="ECO:0000313" key="4">
    <source>
        <dbReference type="WBParaSite" id="PTRK_0001263800.1"/>
    </source>
</evidence>
<accession>A0A0N4ZVN4</accession>
<dbReference type="Proteomes" id="UP000038045">
    <property type="component" value="Unplaced"/>
</dbReference>
<reference evidence="4" key="1">
    <citation type="submission" date="2017-02" db="UniProtKB">
        <authorList>
            <consortium name="WormBaseParasite"/>
        </authorList>
    </citation>
    <scope>IDENTIFICATION</scope>
</reference>
<evidence type="ECO:0000256" key="1">
    <source>
        <dbReference type="SAM" id="Phobius"/>
    </source>
</evidence>
<keyword evidence="1" id="KW-0472">Membrane</keyword>
<feature type="signal peptide" evidence="2">
    <location>
        <begin position="1"/>
        <end position="19"/>
    </location>
</feature>
<evidence type="ECO:0000256" key="2">
    <source>
        <dbReference type="SAM" id="SignalP"/>
    </source>
</evidence>
<proteinExistence type="predicted"/>
<keyword evidence="3" id="KW-1185">Reference proteome</keyword>
<keyword evidence="1" id="KW-1133">Transmembrane helix</keyword>
<protein>
    <submittedName>
        <fullName evidence="4">Fam-e protein</fullName>
    </submittedName>
</protein>
<keyword evidence="1" id="KW-0812">Transmembrane</keyword>
<dbReference type="AlphaFoldDB" id="A0A0N4ZVN4"/>
<evidence type="ECO:0000313" key="3">
    <source>
        <dbReference type="Proteomes" id="UP000038045"/>
    </source>
</evidence>
<name>A0A0N4ZVN4_PARTI</name>
<sequence length="343" mass="40733">MNLILGLLILALINSYSEGNKTYYDCITDYEHRQLFYFKPNYLNCTLDHESYHYENLNLTSNYVHGQDTKGKNHTLLISKNNIIVFDNVTFAPIYVYNRLNTSSLLRVNETFWNGIIIKNIPIFDNWYAERNETDKSQEYIHQIRLHSKIVSKSDPLNSALTNLSKIYVADNFRKIKEKSKLTETLISSYGNKLYKEYCKVFNEKLNKYERIKNINEKIVLIFNRENAIFDNNVNSTKIYECTNVTVEMDGSHYFQDKCYLDLPVKYKEKLYFVDSRGYIKNASIEQKCAKQHFISEKKYKNYLNSKSYFKMFQKFVLYFVLPFLIVVNITSLINMIIFILKE</sequence>
<dbReference type="WBParaSite" id="PTRK_0001263800.1">
    <property type="protein sequence ID" value="PTRK_0001263800.1"/>
    <property type="gene ID" value="PTRK_0001263800"/>
</dbReference>